<dbReference type="InterPro" id="IPR012338">
    <property type="entry name" value="Beta-lactam/transpept-like"/>
</dbReference>
<comment type="caution">
    <text evidence="2">The sequence shown here is derived from an EMBL/GenBank/DDBJ whole genome shotgun (WGS) entry which is preliminary data.</text>
</comment>
<dbReference type="Pfam" id="PF00144">
    <property type="entry name" value="Beta-lactamase"/>
    <property type="match status" value="1"/>
</dbReference>
<proteinExistence type="predicted"/>
<dbReference type="AlphaFoldDB" id="A0A3A9YVT5"/>
<evidence type="ECO:0000313" key="2">
    <source>
        <dbReference type="EMBL" id="RKN40158.1"/>
    </source>
</evidence>
<dbReference type="Gene3D" id="3.40.710.10">
    <property type="entry name" value="DD-peptidase/beta-lactamase superfamily"/>
    <property type="match status" value="1"/>
</dbReference>
<dbReference type="OrthoDB" id="3171327at2"/>
<dbReference type="InterPro" id="IPR050491">
    <property type="entry name" value="AmpC-like"/>
</dbReference>
<evidence type="ECO:0000313" key="3">
    <source>
        <dbReference type="Proteomes" id="UP000272474"/>
    </source>
</evidence>
<keyword evidence="2" id="KW-0378">Hydrolase</keyword>
<dbReference type="PANTHER" id="PTHR46825:SF7">
    <property type="entry name" value="D-ALANYL-D-ALANINE CARBOXYPEPTIDASE"/>
    <property type="match status" value="1"/>
</dbReference>
<feature type="domain" description="Beta-lactamase-related" evidence="1">
    <location>
        <begin position="13"/>
        <end position="336"/>
    </location>
</feature>
<accession>A0A3A9YVT5</accession>
<dbReference type="GO" id="GO:0016787">
    <property type="term" value="F:hydrolase activity"/>
    <property type="evidence" value="ECO:0007669"/>
    <property type="project" value="UniProtKB-KW"/>
</dbReference>
<reference evidence="2 3" key="1">
    <citation type="journal article" date="2014" name="Int. J. Syst. Evol. Microbiol.">
        <title>Streptomyces hoynatensis sp. nov., isolated from deep marine sediment.</title>
        <authorList>
            <person name="Veyisoglu A."/>
            <person name="Sahin N."/>
        </authorList>
    </citation>
    <scope>NUCLEOTIDE SEQUENCE [LARGE SCALE GENOMIC DNA]</scope>
    <source>
        <strain evidence="2 3">KCTC 29097</strain>
    </source>
</reference>
<dbReference type="SUPFAM" id="SSF56601">
    <property type="entry name" value="beta-lactamase/transpeptidase-like"/>
    <property type="match status" value="1"/>
</dbReference>
<organism evidence="2 3">
    <name type="scientific">Streptomyces hoynatensis</name>
    <dbReference type="NCBI Taxonomy" id="1141874"/>
    <lineage>
        <taxon>Bacteria</taxon>
        <taxon>Bacillati</taxon>
        <taxon>Actinomycetota</taxon>
        <taxon>Actinomycetes</taxon>
        <taxon>Kitasatosporales</taxon>
        <taxon>Streptomycetaceae</taxon>
        <taxon>Streptomyces</taxon>
    </lineage>
</organism>
<name>A0A3A9YVT5_9ACTN</name>
<gene>
    <name evidence="2" type="ORF">D7294_19415</name>
</gene>
<dbReference type="Proteomes" id="UP000272474">
    <property type="component" value="Unassembled WGS sequence"/>
</dbReference>
<dbReference type="InterPro" id="IPR001466">
    <property type="entry name" value="Beta-lactam-related"/>
</dbReference>
<evidence type="ECO:0000259" key="1">
    <source>
        <dbReference type="Pfam" id="PF00144"/>
    </source>
</evidence>
<dbReference type="PANTHER" id="PTHR46825">
    <property type="entry name" value="D-ALANYL-D-ALANINE-CARBOXYPEPTIDASE/ENDOPEPTIDASE AMPH"/>
    <property type="match status" value="1"/>
</dbReference>
<keyword evidence="3" id="KW-1185">Reference proteome</keyword>
<protein>
    <submittedName>
        <fullName evidence="2">Class A beta-lactamase-related serine hydrolase</fullName>
    </submittedName>
</protein>
<dbReference type="EMBL" id="RBAL01000011">
    <property type="protein sequence ID" value="RKN40158.1"/>
    <property type="molecule type" value="Genomic_DNA"/>
</dbReference>
<sequence>MASFADAAPRGTGLAVAAWAPGEGEAPEGGVTVCRGFTGRSGGTPVTARTGFEIGSVTKTFTALLLAEMAARGEVGLRDRLGTHLPAATLPRGPHGARSPAAALPAGPFGAGITLEHLATHTAGLPRLPPGLVRSALPRWFANPYAAFGPERLLPALARARVRRPPGTRTRYSNFGFGLLGRVLAEAAGQDYPTLLRARVLDPLGLQDAATGPAPGQATGHWHGRPRRPWEIPALPGAAALRCSARDLLRYLRALIRPEAAAPPGSPLRTALAEVLRPRPAAPDAAAACLSWTRRVLPTHTVYFHTGGTSGFTTLVGFSREPAVAFVALTNTAPTLRGTFIQSGYLLLRDLIRHPARLAES</sequence>